<dbReference type="InterPro" id="IPR004846">
    <property type="entry name" value="T2SS/T3SS_dom"/>
</dbReference>
<dbReference type="InterPro" id="IPR050810">
    <property type="entry name" value="Bact_Secretion_Sys_Channel"/>
</dbReference>
<name>A0A6M4GT57_9PROT</name>
<evidence type="ECO:0000256" key="1">
    <source>
        <dbReference type="RuleBase" id="RU004003"/>
    </source>
</evidence>
<dbReference type="Proteomes" id="UP000501534">
    <property type="component" value="Chromosome"/>
</dbReference>
<evidence type="ECO:0000256" key="2">
    <source>
        <dbReference type="SAM" id="MobiDB-lite"/>
    </source>
</evidence>
<proteinExistence type="inferred from homology"/>
<gene>
    <name evidence="4" type="primary">sctC_1</name>
    <name evidence="4" type="ORF">DSM104443_01505</name>
</gene>
<dbReference type="GO" id="GO:0009306">
    <property type="term" value="P:protein secretion"/>
    <property type="evidence" value="ECO:0007669"/>
    <property type="project" value="InterPro"/>
</dbReference>
<evidence type="ECO:0000313" key="5">
    <source>
        <dbReference type="Proteomes" id="UP000501534"/>
    </source>
</evidence>
<feature type="domain" description="Type II/III secretion system secretin-like" evidence="3">
    <location>
        <begin position="436"/>
        <end position="613"/>
    </location>
</feature>
<dbReference type="GO" id="GO:0015627">
    <property type="term" value="C:type II protein secretion system complex"/>
    <property type="evidence" value="ECO:0007669"/>
    <property type="project" value="TreeGrafter"/>
</dbReference>
<comment type="similarity">
    <text evidence="1">Belongs to the bacterial secretin family.</text>
</comment>
<protein>
    <submittedName>
        <fullName evidence="4">Type 3 secretion system secretin</fullName>
    </submittedName>
</protein>
<feature type="compositionally biased region" description="Low complexity" evidence="2">
    <location>
        <begin position="16"/>
        <end position="27"/>
    </location>
</feature>
<evidence type="ECO:0000259" key="3">
    <source>
        <dbReference type="Pfam" id="PF00263"/>
    </source>
</evidence>
<dbReference type="PANTHER" id="PTHR30332">
    <property type="entry name" value="PROBABLE GENERAL SECRETION PATHWAY PROTEIN D"/>
    <property type="match status" value="1"/>
</dbReference>
<organism evidence="4 5">
    <name type="scientific">Usitatibacter rugosus</name>
    <dbReference type="NCBI Taxonomy" id="2732067"/>
    <lineage>
        <taxon>Bacteria</taxon>
        <taxon>Pseudomonadati</taxon>
        <taxon>Pseudomonadota</taxon>
        <taxon>Betaproteobacteria</taxon>
        <taxon>Nitrosomonadales</taxon>
        <taxon>Usitatibacteraceae</taxon>
        <taxon>Usitatibacter</taxon>
    </lineage>
</organism>
<dbReference type="InterPro" id="IPR001775">
    <property type="entry name" value="GspD/PilQ"/>
</dbReference>
<dbReference type="KEGG" id="uru:DSM104443_01505"/>
<evidence type="ECO:0000313" key="4">
    <source>
        <dbReference type="EMBL" id="QJR10441.1"/>
    </source>
</evidence>
<dbReference type="PANTHER" id="PTHR30332:SF5">
    <property type="entry name" value="SPI-1 TYPE 3 SECRETION SYSTEM SECRETIN"/>
    <property type="match status" value="1"/>
</dbReference>
<keyword evidence="5" id="KW-1185">Reference proteome</keyword>
<feature type="region of interest" description="Disordered" evidence="2">
    <location>
        <begin position="232"/>
        <end position="254"/>
    </location>
</feature>
<sequence length="920" mass="100176">MSAACAFAQSPGGPSLLNRLLSQQSQPPASPAPVPAASPRGNYVVAEPTSGLPPGRLIPLPVMAEGQVRELEEDLSTHLEVTLGYVRLPAAQVAQLPAFPPAVVPALTLAKGPASRREFVRIGHLSSPRRLPQLWIQGFVSEASAARPNHDIDAPALDNALKMILAERTRIFARLRLADLATKTLPLSYVDSEAALFALRAMGYAVVTDSESLSRDDSYKGDDVDAFELARPSQAATAPTSAGAEGGSPFGGGTASALSTLQPDQQNRFLPRFPAIRNLPTTIALDRLPLVVKIPSTDKTNMGLVGGEHAPAGRDQLGLTIIPNAASPLSETVTGGSSELLVIYHPQYPEQLAKVSRLINDTIDRPARQVYVEGLVLEISQDGLKELGVQWDLKSGSSVLSLGSLIPVPPGGNALSYLYDRNANVSPTQLIARINALVQTNKAQVLSRPSIITLDNRQATIRVGTDIPVATSTDASGTGSGSNRVAFSFQYIPTGILLNVRPRISDDQSEISMLIDATVSATVPGQDLQVLDPATKIALASAPTISTRRVQTYARILDNQSLIIGGLLSRNQVTKRSKTPLLGDIPFVGAFFSHTSTEDDRREVIIVLTPSVVTENIRETKAQYPKDDDRFDQVNTELFKSHYRLRAEDLIDSSDFRFNARFRAYRDAANRAIERKPELATRAPFPQFAGTRVPGEFFFLSGTVYRMLDRMDAGDPIRVENLKFFERSPGGDLRPASVAQALARYGDGTDPASFFARNPGKALAMTFRLSRTSLAPGDSFTETIPEIRLVDCADRATWRQQLWELSKPDAAGVARFTVLIQDPSDLRRLQLAYATQNTILNNGGTGAMVFDRWLVGRMVHLQEVSPSWERVMNAQIAQYFFLGEHYYMYFMQEHEKALGNLEVALRAPEMQPLLEGVKLP</sequence>
<feature type="region of interest" description="Disordered" evidence="2">
    <location>
        <begin position="16"/>
        <end position="48"/>
    </location>
</feature>
<dbReference type="PRINTS" id="PR00811">
    <property type="entry name" value="BCTERIALGSPD"/>
</dbReference>
<reference evidence="4 5" key="1">
    <citation type="submission" date="2020-04" db="EMBL/GenBank/DDBJ databases">
        <title>Usitatibacter rugosus gen. nov., sp. nov. and Usitatibacter palustris sp. nov., novel members of Usitatibacteraceae fam. nov. within the order Nitrosomonadales isolated from soil.</title>
        <authorList>
            <person name="Huber K.J."/>
            <person name="Neumann-Schaal M."/>
            <person name="Geppert A."/>
            <person name="Luckner M."/>
            <person name="Wanner G."/>
            <person name="Overmann J."/>
        </authorList>
    </citation>
    <scope>NUCLEOTIDE SEQUENCE [LARGE SCALE GENOMIC DNA]</scope>
    <source>
        <strain evidence="4 5">0125_3</strain>
    </source>
</reference>
<accession>A0A6M4GT57</accession>
<dbReference type="RefSeq" id="WP_171090954.1">
    <property type="nucleotide sequence ID" value="NZ_CP053069.1"/>
</dbReference>
<dbReference type="Pfam" id="PF00263">
    <property type="entry name" value="Secretin"/>
    <property type="match status" value="1"/>
</dbReference>
<feature type="compositionally biased region" description="Gly residues" evidence="2">
    <location>
        <begin position="244"/>
        <end position="254"/>
    </location>
</feature>
<dbReference type="EMBL" id="CP053069">
    <property type="protein sequence ID" value="QJR10441.1"/>
    <property type="molecule type" value="Genomic_DNA"/>
</dbReference>
<dbReference type="AlphaFoldDB" id="A0A6M4GT57"/>